<organism evidence="3 5">
    <name type="scientific">Listeria booriae</name>
    <dbReference type="NCBI Taxonomy" id="1552123"/>
    <lineage>
        <taxon>Bacteria</taxon>
        <taxon>Bacillati</taxon>
        <taxon>Bacillota</taxon>
        <taxon>Bacilli</taxon>
        <taxon>Bacillales</taxon>
        <taxon>Listeriaceae</taxon>
        <taxon>Listeria</taxon>
    </lineage>
</organism>
<evidence type="ECO:0000256" key="1">
    <source>
        <dbReference type="SAM" id="Phobius"/>
    </source>
</evidence>
<feature type="transmembrane region" description="Helical" evidence="1">
    <location>
        <begin position="6"/>
        <end position="37"/>
    </location>
</feature>
<dbReference type="PROSITE" id="PS51257">
    <property type="entry name" value="PROKAR_LIPOPROTEIN"/>
    <property type="match status" value="1"/>
</dbReference>
<feature type="transmembrane region" description="Helical" evidence="1">
    <location>
        <begin position="53"/>
        <end position="71"/>
    </location>
</feature>
<protein>
    <submittedName>
        <fullName evidence="3">Uncharacterized protein</fullName>
    </submittedName>
</protein>
<proteinExistence type="predicted"/>
<accession>A0A841YQT5</accession>
<reference evidence="4 5" key="1">
    <citation type="submission" date="2020-03" db="EMBL/GenBank/DDBJ databases">
        <title>Soil Listeria distribution.</title>
        <authorList>
            <person name="Liao J."/>
            <person name="Wiedmann M."/>
        </authorList>
    </citation>
    <scope>NUCLEOTIDE SEQUENCE [LARGE SCALE GENOMIC DNA]</scope>
    <source>
        <strain evidence="3 5">FSL L7-1658</strain>
        <strain evidence="2 4">FSL L7-1816</strain>
    </source>
</reference>
<dbReference type="Proteomes" id="UP000543379">
    <property type="component" value="Unassembled WGS sequence"/>
</dbReference>
<evidence type="ECO:0000313" key="2">
    <source>
        <dbReference type="EMBL" id="MBC1316941.1"/>
    </source>
</evidence>
<evidence type="ECO:0000313" key="4">
    <source>
        <dbReference type="Proteomes" id="UP000543379"/>
    </source>
</evidence>
<dbReference type="Proteomes" id="UP000544413">
    <property type="component" value="Unassembled WGS sequence"/>
</dbReference>
<name>A0A841YQT5_9LIST</name>
<keyword evidence="1" id="KW-1133">Transmembrane helix</keyword>
<evidence type="ECO:0000313" key="3">
    <source>
        <dbReference type="EMBL" id="MBC1402590.1"/>
    </source>
</evidence>
<dbReference type="RefSeq" id="WP_185358979.1">
    <property type="nucleotide sequence ID" value="NZ_JAARON010000011.1"/>
</dbReference>
<dbReference type="AlphaFoldDB" id="A0A841YQT5"/>
<keyword evidence="1" id="KW-0812">Transmembrane</keyword>
<sequence>MNYTKVLYAILIIGLLILLAFGGTYAAFIGLGCVYIVAILDDIFGRKLTSKKFLIKTVLFIIGLLVLYLALRFL</sequence>
<keyword evidence="1" id="KW-0472">Membrane</keyword>
<dbReference type="EMBL" id="JAARPT010000008">
    <property type="protein sequence ID" value="MBC1402590.1"/>
    <property type="molecule type" value="Genomic_DNA"/>
</dbReference>
<dbReference type="EMBL" id="JAAROV010000002">
    <property type="protein sequence ID" value="MBC1316941.1"/>
    <property type="molecule type" value="Genomic_DNA"/>
</dbReference>
<evidence type="ECO:0000313" key="5">
    <source>
        <dbReference type="Proteomes" id="UP000544413"/>
    </source>
</evidence>
<gene>
    <name evidence="2" type="ORF">HB811_09150</name>
    <name evidence="3" type="ORF">HB836_13435</name>
</gene>
<comment type="caution">
    <text evidence="3">The sequence shown here is derived from an EMBL/GenBank/DDBJ whole genome shotgun (WGS) entry which is preliminary data.</text>
</comment>